<dbReference type="PROSITE" id="PS50261">
    <property type="entry name" value="G_PROTEIN_RECEP_F2_4"/>
    <property type="match status" value="1"/>
</dbReference>
<comment type="subcellular location">
    <subcellularLocation>
        <location evidence="1">Membrane</location>
        <topology evidence="1">Multi-pass membrane protein</topology>
    </subcellularLocation>
</comment>
<feature type="compositionally biased region" description="Low complexity" evidence="7">
    <location>
        <begin position="526"/>
        <end position="541"/>
    </location>
</feature>
<feature type="transmembrane region" description="Helical" evidence="8">
    <location>
        <begin position="231"/>
        <end position="251"/>
    </location>
</feature>
<keyword evidence="5 8" id="KW-0472">Membrane</keyword>
<feature type="transmembrane region" description="Helical" evidence="8">
    <location>
        <begin position="121"/>
        <end position="141"/>
    </location>
</feature>
<dbReference type="AlphaFoldDB" id="A0A9P7XTN6"/>
<feature type="region of interest" description="Disordered" evidence="7">
    <location>
        <begin position="450"/>
        <end position="541"/>
    </location>
</feature>
<keyword evidence="6" id="KW-0675">Receptor</keyword>
<evidence type="ECO:0000256" key="2">
    <source>
        <dbReference type="ARBA" id="ARBA00008077"/>
    </source>
</evidence>
<evidence type="ECO:0000313" key="12">
    <source>
        <dbReference type="Proteomes" id="UP000707451"/>
    </source>
</evidence>
<dbReference type="Pfam" id="PF01534">
    <property type="entry name" value="Frizzled"/>
    <property type="match status" value="1"/>
</dbReference>
<dbReference type="PANTHER" id="PTHR31787">
    <property type="entry name" value="G-PROTEIN-COUPLED RECEPTOR GPCR FAMILY PROTEIN"/>
    <property type="match status" value="1"/>
</dbReference>
<dbReference type="Proteomes" id="UP000707451">
    <property type="component" value="Unassembled WGS sequence"/>
</dbReference>
<evidence type="ECO:0000313" key="11">
    <source>
        <dbReference type="EMBL" id="KAG9066442.1"/>
    </source>
</evidence>
<feature type="compositionally biased region" description="Polar residues" evidence="7">
    <location>
        <begin position="721"/>
        <end position="744"/>
    </location>
</feature>
<evidence type="ECO:0000259" key="10">
    <source>
        <dbReference type="PROSITE" id="PS50261"/>
    </source>
</evidence>
<dbReference type="InterPro" id="IPR000539">
    <property type="entry name" value="Frizzled/Smoothened_7TM"/>
</dbReference>
<feature type="transmembrane region" description="Helical" evidence="8">
    <location>
        <begin position="197"/>
        <end position="219"/>
    </location>
</feature>
<evidence type="ECO:0000256" key="9">
    <source>
        <dbReference type="SAM" id="SignalP"/>
    </source>
</evidence>
<evidence type="ECO:0000256" key="6">
    <source>
        <dbReference type="ARBA" id="ARBA00023170"/>
    </source>
</evidence>
<keyword evidence="9" id="KW-0732">Signal</keyword>
<organism evidence="11 12">
    <name type="scientific">Linnemannia hyalina</name>
    <dbReference type="NCBI Taxonomy" id="64524"/>
    <lineage>
        <taxon>Eukaryota</taxon>
        <taxon>Fungi</taxon>
        <taxon>Fungi incertae sedis</taxon>
        <taxon>Mucoromycota</taxon>
        <taxon>Mortierellomycotina</taxon>
        <taxon>Mortierellomycetes</taxon>
        <taxon>Mortierellales</taxon>
        <taxon>Mortierellaceae</taxon>
        <taxon>Linnemannia</taxon>
    </lineage>
</organism>
<feature type="domain" description="G-protein coupled receptors family 2 profile 2" evidence="10">
    <location>
        <begin position="113"/>
        <end position="299"/>
    </location>
</feature>
<protein>
    <recommendedName>
        <fullName evidence="10">G-protein coupled receptors family 2 profile 2 domain-containing protein</fullName>
    </recommendedName>
</protein>
<feature type="signal peptide" evidence="9">
    <location>
        <begin position="1"/>
        <end position="24"/>
    </location>
</feature>
<feature type="region of interest" description="Disordered" evidence="7">
    <location>
        <begin position="559"/>
        <end position="744"/>
    </location>
</feature>
<sequence>MVRLAKALLGTVLALSVVLTPALSQDTTSTKPAPSGAAGNATATPTPTTIFNFPTPAPTTAPPVTLNPGQQVQCPAIMVPDPDPGVVIHGRACVGGCCVRCPAINSFYEPHKVDNVLKAAYFIRQAALGFSTFLAISYLVLPGKRSQPHISVLFLTVSLSLWYAAFDVMPGYSNACANDVDPSTGSNNRLCGVQGVLIIYLTQTSALWCSLLIYKLHLLAVWRNNWIDAHYAYFTAFCWVFPLVFAIPVAVKNLAEYPGIGFSCLVGTENLNTYLFYPIAVYMYPAMICHVVTVAKMIRLAVMSSKIDTGLSQLSSDARMKVTTTMQAKRLLRGQWRPALMVGSVMASLTVFWLFYFVDTHSFAKTNETTPWLRTWMGCIFAQAKMGKSADEMQTFCADAARPNLPSIHWFAAAETLLALLGIVVAAVFISKAEFWEEWGYLLSNVLRRGKRGNGSRSSSRGSRSPDNHGHGSNSPTMVNGHPSIHSGSIGDIARKGGPMARSMSSNHGLHTDMQGGGPTAGVFRTNSQSLSTRNLTSNNSQWYDMDDLLDKEYELQEQQHPTSLHHASSSHLQRNVSFSSRAGNSAPIVGIVTDPPKYSSRNLTSPTRAYFNSSTSDRDTYTPYAEKPVVPSPVPRTPRLTNTTSHSNSPPTSQQQNIYLPSPKMSTSPPPQSPTTSYRTGGNNSHPLDSVPIIGIATRGSPAMSATSYTHTPRSPRGVQPQNPSHQIQQSYQNQPPTTQSLLYNANDSSEQIMVASRESIGRAPPSMGGMPSSPTSPTSPVGRSRSPPPSLPHKNPHRHNQPGYMSPPIQVPVGYQTNNNNNFYRE</sequence>
<evidence type="ECO:0000256" key="4">
    <source>
        <dbReference type="ARBA" id="ARBA00022989"/>
    </source>
</evidence>
<dbReference type="InterPro" id="IPR050949">
    <property type="entry name" value="GPCR_Fz/Smo-like"/>
</dbReference>
<evidence type="ECO:0000256" key="8">
    <source>
        <dbReference type="SAM" id="Phobius"/>
    </source>
</evidence>
<feature type="transmembrane region" description="Helical" evidence="8">
    <location>
        <begin position="275"/>
        <end position="295"/>
    </location>
</feature>
<feature type="compositionally biased region" description="Polar residues" evidence="7">
    <location>
        <begin position="679"/>
        <end position="688"/>
    </location>
</feature>
<keyword evidence="12" id="KW-1185">Reference proteome</keyword>
<feature type="region of interest" description="Disordered" evidence="7">
    <location>
        <begin position="762"/>
        <end position="828"/>
    </location>
</feature>
<dbReference type="Gene3D" id="1.20.1070.10">
    <property type="entry name" value="Rhodopsin 7-helix transmembrane proteins"/>
    <property type="match status" value="1"/>
</dbReference>
<keyword evidence="3 8" id="KW-0812">Transmembrane</keyword>
<feature type="transmembrane region" description="Helical" evidence="8">
    <location>
        <begin position="339"/>
        <end position="358"/>
    </location>
</feature>
<evidence type="ECO:0000256" key="5">
    <source>
        <dbReference type="ARBA" id="ARBA00023136"/>
    </source>
</evidence>
<dbReference type="GO" id="GO:0004888">
    <property type="term" value="F:transmembrane signaling receptor activity"/>
    <property type="evidence" value="ECO:0007669"/>
    <property type="project" value="InterPro"/>
</dbReference>
<feature type="transmembrane region" description="Helical" evidence="8">
    <location>
        <begin position="408"/>
        <end position="430"/>
    </location>
</feature>
<comment type="caution">
    <text evidence="11">The sequence shown here is derived from an EMBL/GenBank/DDBJ whole genome shotgun (WGS) entry which is preliminary data.</text>
</comment>
<evidence type="ECO:0000256" key="3">
    <source>
        <dbReference type="ARBA" id="ARBA00022692"/>
    </source>
</evidence>
<proteinExistence type="inferred from homology"/>
<evidence type="ECO:0000256" key="1">
    <source>
        <dbReference type="ARBA" id="ARBA00004141"/>
    </source>
</evidence>
<feature type="compositionally biased region" description="Low complexity" evidence="7">
    <location>
        <begin position="642"/>
        <end position="668"/>
    </location>
</feature>
<feature type="transmembrane region" description="Helical" evidence="8">
    <location>
        <begin position="148"/>
        <end position="165"/>
    </location>
</feature>
<evidence type="ECO:0000256" key="7">
    <source>
        <dbReference type="SAM" id="MobiDB-lite"/>
    </source>
</evidence>
<feature type="chain" id="PRO_5040347546" description="G-protein coupled receptors family 2 profile 2 domain-containing protein" evidence="9">
    <location>
        <begin position="25"/>
        <end position="828"/>
    </location>
</feature>
<feature type="compositionally biased region" description="Low complexity" evidence="7">
    <location>
        <begin position="766"/>
        <end position="787"/>
    </location>
</feature>
<comment type="similarity">
    <text evidence="2">Belongs to the G-protein coupled receptor Fz/Smo family.</text>
</comment>
<feature type="compositionally biased region" description="Polar residues" evidence="7">
    <location>
        <begin position="600"/>
        <end position="616"/>
    </location>
</feature>
<feature type="compositionally biased region" description="Polar residues" evidence="7">
    <location>
        <begin position="705"/>
        <end position="714"/>
    </location>
</feature>
<dbReference type="GO" id="GO:0007166">
    <property type="term" value="P:cell surface receptor signaling pathway"/>
    <property type="evidence" value="ECO:0007669"/>
    <property type="project" value="InterPro"/>
</dbReference>
<dbReference type="PANTHER" id="PTHR31787:SF3">
    <property type="entry name" value="FRIZZLED AND SMOOTHENED-LIKE PROTEIN H"/>
    <property type="match status" value="1"/>
</dbReference>
<dbReference type="GO" id="GO:0016020">
    <property type="term" value="C:membrane"/>
    <property type="evidence" value="ECO:0007669"/>
    <property type="project" value="UniProtKB-SubCell"/>
</dbReference>
<dbReference type="OrthoDB" id="26203at2759"/>
<accession>A0A9P7XTN6</accession>
<feature type="compositionally biased region" description="Polar residues" evidence="7">
    <location>
        <begin position="817"/>
        <end position="828"/>
    </location>
</feature>
<dbReference type="EMBL" id="JAHRHY010000010">
    <property type="protein sequence ID" value="KAG9066442.1"/>
    <property type="molecule type" value="Genomic_DNA"/>
</dbReference>
<name>A0A9P7XTN6_9FUNG</name>
<reference evidence="11" key="1">
    <citation type="submission" date="2021-06" db="EMBL/GenBank/DDBJ databases">
        <title>Genome Sequence of Mortierella hyaline Strain SCG-10, a Cold-Adapted, Nitrate-Reducing Fungus Isolated from Soil in Minnesota, USA.</title>
        <authorList>
            <person name="Aldossari N."/>
        </authorList>
    </citation>
    <scope>NUCLEOTIDE SEQUENCE</scope>
    <source>
        <strain evidence="11">SCG-10</strain>
    </source>
</reference>
<keyword evidence="4 8" id="KW-1133">Transmembrane helix</keyword>
<feature type="compositionally biased region" description="Polar residues" evidence="7">
    <location>
        <begin position="559"/>
        <end position="584"/>
    </location>
</feature>
<dbReference type="InterPro" id="IPR017981">
    <property type="entry name" value="GPCR_2-like_7TM"/>
</dbReference>
<gene>
    <name evidence="11" type="ORF">KI688_001668</name>
</gene>